<keyword evidence="2" id="KW-0472">Membrane</keyword>
<dbReference type="GO" id="GO:0008375">
    <property type="term" value="F:acetylglucosaminyltransferase activity"/>
    <property type="evidence" value="ECO:0007669"/>
    <property type="project" value="TreeGrafter"/>
</dbReference>
<dbReference type="Proteomes" id="UP000001876">
    <property type="component" value="Unassembled WGS sequence"/>
</dbReference>
<feature type="compositionally biased region" description="Basic and acidic residues" evidence="1">
    <location>
        <begin position="368"/>
        <end position="385"/>
    </location>
</feature>
<sequence>MSGDLVAERSRRLVATVTGGGERSYASSSDGVPSSRAHRALLERRAAGGSPLGPTRRRRRGGGTSWRARANRRWIAAGVALLCAGYLLKMSLGYTLVTSADATPRGGARGRAGDDDARARPDARDVGVGTGSSAGTTPRPPPPRDGGRAHEGERVDDREANLRKIEEQITRSAEALASLRSKLDGLPLPNDADEKEEDAANWWLRVKGREGRIRLPTDAATRDELDERGGDWPTEATKATEATEATTTAANANANANAKVINAREKFDAVDPWLTIGIPTAPRANDVDYLTATIDALIAELPDDDDSAHFGKTRVVVMNAAGAGTGNSHRAFEKVRDAVVALASRATESAPPPGARAALHATFFDAPLDAHPDPTPDARDPDDLHNPTSTPGRAVRKQTSDVVSLLDAVVGGGGGGGGDDDASVPPLVPPSPLFMFMEDDFRTCEGALKGLRYLVQKTRTVYPEWLGLRTSYGLNGVVVRSEDLPGFRDYLLRHQARLPPDLLWTEWVEGTRADVRERTNARKLIVYRYNLFEHLGAVSTFSIRPRRPSWPGCYAPMSSAWSLTAVEKFDERRCAKIGDLFPCTGDVDMGKWTGKTPKLPWVKVGSTAALNY</sequence>
<keyword evidence="2" id="KW-1133">Transmembrane helix</keyword>
<feature type="transmembrane region" description="Helical" evidence="2">
    <location>
        <begin position="74"/>
        <end position="97"/>
    </location>
</feature>
<dbReference type="STRING" id="564608.C1N3T7"/>
<dbReference type="GeneID" id="9687871"/>
<feature type="region of interest" description="Disordered" evidence="1">
    <location>
        <begin position="100"/>
        <end position="162"/>
    </location>
</feature>
<dbReference type="PANTHER" id="PTHR12062">
    <property type="entry name" value="N-ACETYLGLUCOSAMINYLTRANSFERASE VI"/>
    <property type="match status" value="1"/>
</dbReference>
<feature type="compositionally biased region" description="Basic and acidic residues" evidence="1">
    <location>
        <begin position="218"/>
        <end position="230"/>
    </location>
</feature>
<feature type="region of interest" description="Disordered" evidence="1">
    <location>
        <begin position="46"/>
        <end position="67"/>
    </location>
</feature>
<keyword evidence="2" id="KW-0812">Transmembrane</keyword>
<name>C1N3T7_MICPC</name>
<dbReference type="OrthoDB" id="567475at2759"/>
<keyword evidence="4" id="KW-1185">Reference proteome</keyword>
<gene>
    <name evidence="3" type="ORF">MICPUCDRAFT_42263</name>
</gene>
<feature type="region of interest" description="Disordered" evidence="1">
    <location>
        <begin position="218"/>
        <end position="242"/>
    </location>
</feature>
<dbReference type="InterPro" id="IPR006759">
    <property type="entry name" value="Glyco_transf_54"/>
</dbReference>
<evidence type="ECO:0000256" key="2">
    <source>
        <dbReference type="SAM" id="Phobius"/>
    </source>
</evidence>
<organism evidence="4">
    <name type="scientific">Micromonas pusilla (strain CCMP1545)</name>
    <name type="common">Picoplanktonic green alga</name>
    <dbReference type="NCBI Taxonomy" id="564608"/>
    <lineage>
        <taxon>Eukaryota</taxon>
        <taxon>Viridiplantae</taxon>
        <taxon>Chlorophyta</taxon>
        <taxon>Mamiellophyceae</taxon>
        <taxon>Mamiellales</taxon>
        <taxon>Mamiellaceae</taxon>
        <taxon>Micromonas</taxon>
    </lineage>
</organism>
<dbReference type="GO" id="GO:0006487">
    <property type="term" value="P:protein N-linked glycosylation"/>
    <property type="evidence" value="ECO:0007669"/>
    <property type="project" value="TreeGrafter"/>
</dbReference>
<evidence type="ECO:0000256" key="1">
    <source>
        <dbReference type="SAM" id="MobiDB-lite"/>
    </source>
</evidence>
<evidence type="ECO:0000313" key="4">
    <source>
        <dbReference type="Proteomes" id="UP000001876"/>
    </source>
</evidence>
<reference evidence="3 4" key="1">
    <citation type="journal article" date="2009" name="Science">
        <title>Green evolution and dynamic adaptations revealed by genomes of the marine picoeukaryotes Micromonas.</title>
        <authorList>
            <person name="Worden A.Z."/>
            <person name="Lee J.H."/>
            <person name="Mock T."/>
            <person name="Rouze P."/>
            <person name="Simmons M.P."/>
            <person name="Aerts A.L."/>
            <person name="Allen A.E."/>
            <person name="Cuvelier M.L."/>
            <person name="Derelle E."/>
            <person name="Everett M.V."/>
            <person name="Foulon E."/>
            <person name="Grimwood J."/>
            <person name="Gundlach H."/>
            <person name="Henrissat B."/>
            <person name="Napoli C."/>
            <person name="McDonald S.M."/>
            <person name="Parker M.S."/>
            <person name="Rombauts S."/>
            <person name="Salamov A."/>
            <person name="Von Dassow P."/>
            <person name="Badger J.H."/>
            <person name="Coutinho P.M."/>
            <person name="Demir E."/>
            <person name="Dubchak I."/>
            <person name="Gentemann C."/>
            <person name="Eikrem W."/>
            <person name="Gready J.E."/>
            <person name="John U."/>
            <person name="Lanier W."/>
            <person name="Lindquist E.A."/>
            <person name="Lucas S."/>
            <person name="Mayer K.F."/>
            <person name="Moreau H."/>
            <person name="Not F."/>
            <person name="Otillar R."/>
            <person name="Panaud O."/>
            <person name="Pangilinan J."/>
            <person name="Paulsen I."/>
            <person name="Piegu B."/>
            <person name="Poliakov A."/>
            <person name="Robbens S."/>
            <person name="Schmutz J."/>
            <person name="Toulza E."/>
            <person name="Wyss T."/>
            <person name="Zelensky A."/>
            <person name="Zhou K."/>
            <person name="Armbrust E.V."/>
            <person name="Bhattacharya D."/>
            <person name="Goodenough U.W."/>
            <person name="Van de Peer Y."/>
            <person name="Grigoriev I.V."/>
        </authorList>
    </citation>
    <scope>NUCLEOTIDE SEQUENCE [LARGE SCALE GENOMIC DNA]</scope>
    <source>
        <strain evidence="3 4">CCMP1545</strain>
    </source>
</reference>
<dbReference type="EMBL" id="GG663746">
    <property type="protein sequence ID" value="EEH53491.1"/>
    <property type="molecule type" value="Genomic_DNA"/>
</dbReference>
<feature type="compositionally biased region" description="Basic and acidic residues" evidence="1">
    <location>
        <begin position="111"/>
        <end position="125"/>
    </location>
</feature>
<dbReference type="eggNOG" id="ENOG502S024">
    <property type="taxonomic scope" value="Eukaryota"/>
</dbReference>
<dbReference type="KEGG" id="mpp:MICPUCDRAFT_42263"/>
<dbReference type="PANTHER" id="PTHR12062:SF0">
    <property type="entry name" value="ALPHA-1,3-MANNOSYL-GLYCOPROTEIN 4-BETA-N-ACETYLGLUCOSAMINYLTRANSFERASE B"/>
    <property type="match status" value="1"/>
</dbReference>
<feature type="compositionally biased region" description="Basic and acidic residues" evidence="1">
    <location>
        <begin position="145"/>
        <end position="162"/>
    </location>
</feature>
<protein>
    <submittedName>
        <fullName evidence="3">Predicted protein</fullName>
    </submittedName>
</protein>
<dbReference type="RefSeq" id="XP_003062672.1">
    <property type="nucleotide sequence ID" value="XM_003062626.1"/>
</dbReference>
<evidence type="ECO:0000313" key="3">
    <source>
        <dbReference type="EMBL" id="EEH53491.1"/>
    </source>
</evidence>
<dbReference type="AlphaFoldDB" id="C1N3T7"/>
<accession>C1N3T7</accession>
<proteinExistence type="predicted"/>
<feature type="region of interest" description="Disordered" evidence="1">
    <location>
        <begin position="366"/>
        <end position="398"/>
    </location>
</feature>